<dbReference type="InterPro" id="IPR018573">
    <property type="entry name" value="Restrct_endonuc_II_AlwI"/>
</dbReference>
<dbReference type="eggNOG" id="ENOG502ZAR6">
    <property type="taxonomic scope" value="Bacteria"/>
</dbReference>
<dbReference type="REBASE" id="132343">
    <property type="entry name" value="PyaY32ORF2405P"/>
</dbReference>
<comment type="caution">
    <text evidence="1">The sequence shown here is derived from an EMBL/GenBank/DDBJ whole genome shotgun (WGS) entry which is preliminary data.</text>
</comment>
<dbReference type="EMBL" id="AVBF01000009">
    <property type="protein sequence ID" value="KGP73723.1"/>
    <property type="molecule type" value="Genomic_DNA"/>
</dbReference>
<protein>
    <submittedName>
        <fullName evidence="1">Restriction endonuclease AlwI</fullName>
    </submittedName>
</protein>
<organism evidence="1 2">
    <name type="scientific">Pontibacillus yanchengensis Y32</name>
    <dbReference type="NCBI Taxonomy" id="1385514"/>
    <lineage>
        <taxon>Bacteria</taxon>
        <taxon>Bacillati</taxon>
        <taxon>Bacillota</taxon>
        <taxon>Bacilli</taxon>
        <taxon>Bacillales</taxon>
        <taxon>Bacillaceae</taxon>
        <taxon>Pontibacillus</taxon>
    </lineage>
</organism>
<keyword evidence="2" id="KW-1185">Reference proteome</keyword>
<dbReference type="RefSeq" id="WP_036817008.1">
    <property type="nucleotide sequence ID" value="NZ_AVBF01000009.1"/>
</dbReference>
<dbReference type="Pfam" id="PF09491">
    <property type="entry name" value="RE_AlwI"/>
    <property type="match status" value="1"/>
</dbReference>
<dbReference type="Proteomes" id="UP000030147">
    <property type="component" value="Unassembled WGS sequence"/>
</dbReference>
<dbReference type="OrthoDB" id="1876647at2"/>
<accession>A0A0A2TGY9</accession>
<gene>
    <name evidence="1" type="ORF">N782_02400</name>
</gene>
<reference evidence="1 2" key="1">
    <citation type="journal article" date="2015" name="Stand. Genomic Sci.">
        <title>High quality draft genome sequence of the moderately halophilic bacterium Pontibacillus yanchengensis Y32(T) and comparison among Pontibacillus genomes.</title>
        <authorList>
            <person name="Huang J."/>
            <person name="Qiao Z.X."/>
            <person name="Tang J.W."/>
            <person name="Wang G."/>
        </authorList>
    </citation>
    <scope>NUCLEOTIDE SEQUENCE [LARGE SCALE GENOMIC DNA]</scope>
    <source>
        <strain evidence="1 2">Y32</strain>
    </source>
</reference>
<keyword evidence="1" id="KW-0255">Endonuclease</keyword>
<name>A0A0A2TGY9_9BACI</name>
<proteinExistence type="predicted"/>
<dbReference type="GO" id="GO:0004519">
    <property type="term" value="F:endonuclease activity"/>
    <property type="evidence" value="ECO:0007669"/>
    <property type="project" value="UniProtKB-KW"/>
</dbReference>
<evidence type="ECO:0000313" key="1">
    <source>
        <dbReference type="EMBL" id="KGP73723.1"/>
    </source>
</evidence>
<sequence>MANKQRKVWFITRPERDPKFHLDALEALKEATNEFKEKWQGNREMHLKYEKALNRIGLKRANVSRDGSGGRTWVAMLKTFSYVYTDEEGYLKLTRVGESLLTGDKTKNRENISKQILTLQIPNAYFLSSGFSPKFEDGFEIHPARFLVQLANQSQLDYYVTKEEITFFALKAKKNSDLHDVVEQIRKFRGSSEKQQQDMKKEIATEYDHRERSDKGARDFEEAHNDVAHTFMLLCDYTELVEYVRGKFIHVPDDKRENTSTKINEYEKRYPFSKRYMISLERFSEHAGLDVDRYKSNPFGNVSPATNSSKSQRRVRMLLTEYPNIGEMSKDKIVRILNEYFSKKESEKYAELLTKEDYSSLNEDFVEGYLNEKNDLTFEDKTAAVLEAIGFKVDLRPRPTVKGEKTIIEILIHLDEENICILDAKNHGTKFPLAANLASHMASEYIPIYHGYQGKKVHSFGYITSANKWSGESNLSKITKKVRGQTTFEDTDIKGAIISANALLGFLDYCLENNVPIEERKRWFTSLFINRGYSSFSQMEKFK</sequence>
<dbReference type="STRING" id="1385514.N782_02400"/>
<evidence type="ECO:0000313" key="2">
    <source>
        <dbReference type="Proteomes" id="UP000030147"/>
    </source>
</evidence>
<dbReference type="Gene3D" id="3.40.91.30">
    <property type="match status" value="1"/>
</dbReference>
<keyword evidence="1" id="KW-0378">Hydrolase</keyword>
<keyword evidence="1" id="KW-0540">Nuclease</keyword>
<dbReference type="AlphaFoldDB" id="A0A0A2TGY9"/>